<evidence type="ECO:0000256" key="1">
    <source>
        <dbReference type="SAM" id="MobiDB-lite"/>
    </source>
</evidence>
<accession>A0A914RNB5</accession>
<evidence type="ECO:0000313" key="2">
    <source>
        <dbReference type="Proteomes" id="UP000887564"/>
    </source>
</evidence>
<organism evidence="2 3">
    <name type="scientific">Parascaris equorum</name>
    <name type="common">Equine roundworm</name>
    <dbReference type="NCBI Taxonomy" id="6256"/>
    <lineage>
        <taxon>Eukaryota</taxon>
        <taxon>Metazoa</taxon>
        <taxon>Ecdysozoa</taxon>
        <taxon>Nematoda</taxon>
        <taxon>Chromadorea</taxon>
        <taxon>Rhabditida</taxon>
        <taxon>Spirurina</taxon>
        <taxon>Ascaridomorpha</taxon>
        <taxon>Ascaridoidea</taxon>
        <taxon>Ascarididae</taxon>
        <taxon>Parascaris</taxon>
    </lineage>
</organism>
<sequence>MVRWPVPAKCARRRRRSTNVSSTTVVSSMWR</sequence>
<evidence type="ECO:0000313" key="3">
    <source>
        <dbReference type="WBParaSite" id="PEQ_0000338501-mRNA-1"/>
    </source>
</evidence>
<dbReference type="Proteomes" id="UP000887564">
    <property type="component" value="Unplaced"/>
</dbReference>
<feature type="compositionally biased region" description="Low complexity" evidence="1">
    <location>
        <begin position="18"/>
        <end position="31"/>
    </location>
</feature>
<dbReference type="AlphaFoldDB" id="A0A914RNB5"/>
<proteinExistence type="predicted"/>
<keyword evidence="2" id="KW-1185">Reference proteome</keyword>
<protein>
    <submittedName>
        <fullName evidence="3">Uncharacterized protein</fullName>
    </submittedName>
</protein>
<reference evidence="3" key="1">
    <citation type="submission" date="2022-11" db="UniProtKB">
        <authorList>
            <consortium name="WormBaseParasite"/>
        </authorList>
    </citation>
    <scope>IDENTIFICATION</scope>
</reference>
<feature type="region of interest" description="Disordered" evidence="1">
    <location>
        <begin position="1"/>
        <end position="31"/>
    </location>
</feature>
<dbReference type="WBParaSite" id="PEQ_0000338501-mRNA-1">
    <property type="protein sequence ID" value="PEQ_0000338501-mRNA-1"/>
    <property type="gene ID" value="PEQ_0000338501"/>
</dbReference>
<name>A0A914RNB5_PAREQ</name>